<sequence>MLRLQISIRNYLFPSSSVAFPKNSPPRLLFASAAPHISPNPSFAVEDYLVDTCGLTRAQALKASGKISHLKSPSKPDAVLSFLAGLGLSSAAIAATVAKDPQLLCAKVEKTLDSNVRRLMVLGLSSSEVARLVSLVPNKFRIASIVSKLQYYLPLFGSSENLLRALKANVYFLSSDLDKVVTPNIVFLRECGLRDCDVVKISIRVPRILSTNPERVRTMVACAESLGVPRGSGMFRQVLQAVRFLSKEAIAAKVDYLKYTFTWSDAEVGFAVCKAPMVLAKSKESLQRASDFLISEAGLEPAYVARHSTMILYSLEGRTKPRHYVVKFLTENGLLDHNLSYNSVLVLGEKRFMEMFICPHKEAAPHLAEDYAAACTGEVPSRLIFA</sequence>
<reference evidence="1" key="2">
    <citation type="submission" date="2025-09" db="UniProtKB">
        <authorList>
            <consortium name="EnsemblPlants"/>
        </authorList>
    </citation>
    <scope>IDENTIFICATION</scope>
</reference>
<keyword evidence="2" id="KW-1185">Reference proteome</keyword>
<name>A0ACD5TBA2_AVESA</name>
<organism evidence="1 2">
    <name type="scientific">Avena sativa</name>
    <name type="common">Oat</name>
    <dbReference type="NCBI Taxonomy" id="4498"/>
    <lineage>
        <taxon>Eukaryota</taxon>
        <taxon>Viridiplantae</taxon>
        <taxon>Streptophyta</taxon>
        <taxon>Embryophyta</taxon>
        <taxon>Tracheophyta</taxon>
        <taxon>Spermatophyta</taxon>
        <taxon>Magnoliopsida</taxon>
        <taxon>Liliopsida</taxon>
        <taxon>Poales</taxon>
        <taxon>Poaceae</taxon>
        <taxon>BOP clade</taxon>
        <taxon>Pooideae</taxon>
        <taxon>Poodae</taxon>
        <taxon>Poeae</taxon>
        <taxon>Poeae Chloroplast Group 1 (Aveneae type)</taxon>
        <taxon>Aveninae</taxon>
        <taxon>Avena</taxon>
    </lineage>
</organism>
<protein>
    <submittedName>
        <fullName evidence="1">Uncharacterized protein</fullName>
    </submittedName>
</protein>
<dbReference type="Proteomes" id="UP001732700">
    <property type="component" value="Chromosome 1A"/>
</dbReference>
<evidence type="ECO:0000313" key="1">
    <source>
        <dbReference type="EnsemblPlants" id="AVESA.00010b.r2.1AG0023730.1.CDS.1"/>
    </source>
</evidence>
<proteinExistence type="predicted"/>
<reference evidence="1" key="1">
    <citation type="submission" date="2021-05" db="EMBL/GenBank/DDBJ databases">
        <authorList>
            <person name="Scholz U."/>
            <person name="Mascher M."/>
            <person name="Fiebig A."/>
        </authorList>
    </citation>
    <scope>NUCLEOTIDE SEQUENCE [LARGE SCALE GENOMIC DNA]</scope>
</reference>
<accession>A0ACD5TBA2</accession>
<dbReference type="EnsemblPlants" id="AVESA.00010b.r2.1AG0023730.1">
    <property type="protein sequence ID" value="AVESA.00010b.r2.1AG0023730.1.CDS.1"/>
    <property type="gene ID" value="AVESA.00010b.r2.1AG0023730"/>
</dbReference>
<evidence type="ECO:0000313" key="2">
    <source>
        <dbReference type="Proteomes" id="UP001732700"/>
    </source>
</evidence>